<dbReference type="AlphaFoldDB" id="A0A3F2ZUR1"/>
<name>A0A3F2ZUR1_CLOB6</name>
<organism evidence="1 2">
    <name type="scientific">Clostridium botulinum (strain 657 / Type Ba4)</name>
    <dbReference type="NCBI Taxonomy" id="515621"/>
    <lineage>
        <taxon>Bacteria</taxon>
        <taxon>Bacillati</taxon>
        <taxon>Bacillota</taxon>
        <taxon>Clostridia</taxon>
        <taxon>Eubacteriales</taxon>
        <taxon>Clostridiaceae</taxon>
        <taxon>Clostridium</taxon>
    </lineage>
</organism>
<dbReference type="KEGG" id="cbi:CLJ_B0055"/>
<gene>
    <name evidence="1" type="ordered locus">CLJ_B0055</name>
</gene>
<protein>
    <submittedName>
        <fullName evidence="1">Uncharacterized protein</fullName>
    </submittedName>
</protein>
<dbReference type="EMBL" id="CP001083">
    <property type="protein sequence ID" value="ACQ54816.1"/>
    <property type="molecule type" value="Genomic_DNA"/>
</dbReference>
<reference evidence="2" key="2">
    <citation type="submission" date="2008-05" db="EMBL/GenBank/DDBJ databases">
        <title>Genome sequence of Clostridium botulinum Ba4 strain 657.</title>
        <authorList>
            <person name="Shrivastava S."/>
            <person name="Brown J.L."/>
            <person name="Bruce D."/>
            <person name="Detter C."/>
            <person name="Munk C."/>
            <person name="Smith L.A."/>
            <person name="Smith T.J."/>
            <person name="Sutton G."/>
            <person name="Brettin T.S."/>
        </authorList>
    </citation>
    <scope>NUCLEOTIDE SEQUENCE [LARGE SCALE GENOMIC DNA]</scope>
    <source>
        <strain evidence="2">657 / Type Ba4</strain>
    </source>
</reference>
<reference evidence="1 2" key="1">
    <citation type="journal article" date="2007" name="PLoS ONE">
        <title>Analysis of the neurotoxin complex genes in Clostridium botulinum A1-A4 and B1 strains: BoNT/A3, /Ba4 and /B1 clusters are located within plasmids.</title>
        <authorList>
            <person name="Smith T.J."/>
            <person name="Hill K.K."/>
            <person name="Foley B.T."/>
            <person name="Detter J.C."/>
            <person name="Munk A.C."/>
            <person name="Bruce D.C."/>
            <person name="Doggett N.A."/>
            <person name="Smith L.A."/>
            <person name="Marks J.D."/>
            <person name="Xie G."/>
            <person name="Brettin T.S."/>
        </authorList>
    </citation>
    <scope>NUCLEOTIDE SEQUENCE [LARGE SCALE GENOMIC DNA]</scope>
    <source>
        <strain evidence="2">657 / Type Ba4</strain>
    </source>
</reference>
<evidence type="ECO:0000313" key="1">
    <source>
        <dbReference type="EMBL" id="ACQ54816.1"/>
    </source>
</evidence>
<sequence length="38" mass="4493">MHKKISGVKINKRILLFNYINSYANNVNLKVNEIYLNI</sequence>
<accession>A0A3F2ZUR1</accession>
<proteinExistence type="predicted"/>
<evidence type="ECO:0000313" key="2">
    <source>
        <dbReference type="Proteomes" id="UP000002333"/>
    </source>
</evidence>
<dbReference type="Proteomes" id="UP000002333">
    <property type="component" value="Chromosome"/>
</dbReference>